<dbReference type="OrthoDB" id="510325at2759"/>
<accession>A0A0S4J5W9</accession>
<dbReference type="InterPro" id="IPR022905">
    <property type="entry name" value="Rpo11-like"/>
</dbReference>
<sequence length="183" mass="21087">MAICHFRIKFLFLKSFLRKMCQTLLKRSLWSSVRRTQKRKKERKKERRFPKMSSAARHPRDSFILHQQYIERLNEGDEVDTSADQKVRIDLQHLGDNGSTATITFSHEDHTVGNPLRHVLMQNSAVTSAGYSIPHPLEPKMLLHVQSTDYAVDAVANGLIRLADICDVALKSFDTCLLRQQSR</sequence>
<dbReference type="VEuPathDB" id="TriTrypDB:BSAL_06690"/>
<dbReference type="InterPro" id="IPR008193">
    <property type="entry name" value="RNA_pol_Rpb11_13-16kDa_CS"/>
</dbReference>
<evidence type="ECO:0000256" key="6">
    <source>
        <dbReference type="SAM" id="MobiDB-lite"/>
    </source>
</evidence>
<feature type="domain" description="DNA-directed RNA polymerase RBP11-like dimerisation" evidence="7">
    <location>
        <begin position="101"/>
        <end position="170"/>
    </location>
</feature>
<dbReference type="EMBL" id="CYKH01001337">
    <property type="protein sequence ID" value="CUG86574.1"/>
    <property type="molecule type" value="Genomic_DNA"/>
</dbReference>
<dbReference type="GO" id="GO:0006362">
    <property type="term" value="P:transcription elongation by RNA polymerase I"/>
    <property type="evidence" value="ECO:0007669"/>
    <property type="project" value="TreeGrafter"/>
</dbReference>
<evidence type="ECO:0000256" key="2">
    <source>
        <dbReference type="ARBA" id="ARBA00022478"/>
    </source>
</evidence>
<evidence type="ECO:0000313" key="8">
    <source>
        <dbReference type="EMBL" id="CUG86574.1"/>
    </source>
</evidence>
<evidence type="ECO:0000256" key="3">
    <source>
        <dbReference type="ARBA" id="ARBA00023163"/>
    </source>
</evidence>
<keyword evidence="9" id="KW-1185">Reference proteome</keyword>
<feature type="region of interest" description="Disordered" evidence="6">
    <location>
        <begin position="35"/>
        <end position="54"/>
    </location>
</feature>
<comment type="subcellular location">
    <subcellularLocation>
        <location evidence="1">Nucleus</location>
    </subcellularLocation>
</comment>
<evidence type="ECO:0000256" key="1">
    <source>
        <dbReference type="ARBA" id="ARBA00004123"/>
    </source>
</evidence>
<dbReference type="HAMAP" id="MF_00261">
    <property type="entry name" value="RNApol_arch_Rpo11"/>
    <property type="match status" value="1"/>
</dbReference>
<keyword evidence="2 8" id="KW-0240">DNA-directed RNA polymerase</keyword>
<dbReference type="Gene3D" id="3.30.1360.10">
    <property type="entry name" value="RNA polymerase, RBP11-like subunit"/>
    <property type="match status" value="1"/>
</dbReference>
<dbReference type="GO" id="GO:0006383">
    <property type="term" value="P:transcription by RNA polymerase III"/>
    <property type="evidence" value="ECO:0007669"/>
    <property type="project" value="TreeGrafter"/>
</dbReference>
<dbReference type="InterPro" id="IPR033898">
    <property type="entry name" value="RNAP_AC19"/>
</dbReference>
<evidence type="ECO:0000256" key="4">
    <source>
        <dbReference type="ARBA" id="ARBA00023242"/>
    </source>
</evidence>
<organism evidence="8 9">
    <name type="scientific">Bodo saltans</name>
    <name type="common">Flagellated protozoan</name>
    <dbReference type="NCBI Taxonomy" id="75058"/>
    <lineage>
        <taxon>Eukaryota</taxon>
        <taxon>Discoba</taxon>
        <taxon>Euglenozoa</taxon>
        <taxon>Kinetoplastea</taxon>
        <taxon>Metakinetoplastina</taxon>
        <taxon>Eubodonida</taxon>
        <taxon>Bodonidae</taxon>
        <taxon>Bodo</taxon>
    </lineage>
</organism>
<evidence type="ECO:0000256" key="5">
    <source>
        <dbReference type="ARBA" id="ARBA00025751"/>
    </source>
</evidence>
<dbReference type="GO" id="GO:0003899">
    <property type="term" value="F:DNA-directed RNA polymerase activity"/>
    <property type="evidence" value="ECO:0007669"/>
    <property type="project" value="InterPro"/>
</dbReference>
<dbReference type="OMA" id="MAICHFR"/>
<name>A0A0S4J5W9_BODSA</name>
<keyword evidence="3" id="KW-0804">Transcription</keyword>
<dbReference type="GO" id="GO:0005736">
    <property type="term" value="C:RNA polymerase I complex"/>
    <property type="evidence" value="ECO:0007669"/>
    <property type="project" value="TreeGrafter"/>
</dbReference>
<evidence type="ECO:0000313" key="9">
    <source>
        <dbReference type="Proteomes" id="UP000051952"/>
    </source>
</evidence>
<proteinExistence type="inferred from homology"/>
<dbReference type="AlphaFoldDB" id="A0A0S4J5W9"/>
<dbReference type="CDD" id="cd07029">
    <property type="entry name" value="RNAP_I_III_AC19"/>
    <property type="match status" value="1"/>
</dbReference>
<dbReference type="Proteomes" id="UP000051952">
    <property type="component" value="Unassembled WGS sequence"/>
</dbReference>
<feature type="compositionally biased region" description="Basic residues" evidence="6">
    <location>
        <begin position="35"/>
        <end position="50"/>
    </location>
</feature>
<dbReference type="PANTHER" id="PTHR13946:SF28">
    <property type="entry name" value="DNA-DIRECTED RNA POLYMERASES I AND III SUBUNIT RPAC2"/>
    <property type="match status" value="1"/>
</dbReference>
<evidence type="ECO:0000259" key="7">
    <source>
        <dbReference type="Pfam" id="PF13656"/>
    </source>
</evidence>
<comment type="similarity">
    <text evidence="5">Belongs to the archaeal Rpo11/eukaryotic RPB11/RPC19 RNA polymerase subunit family.</text>
</comment>
<gene>
    <name evidence="8" type="ORF">BSAL_06690</name>
</gene>
<reference evidence="9" key="1">
    <citation type="submission" date="2015-09" db="EMBL/GenBank/DDBJ databases">
        <authorList>
            <consortium name="Pathogen Informatics"/>
        </authorList>
    </citation>
    <scope>NUCLEOTIDE SEQUENCE [LARGE SCALE GENOMIC DNA]</scope>
    <source>
        <strain evidence="9">Lake Konstanz</strain>
    </source>
</reference>
<keyword evidence="4" id="KW-0539">Nucleus</keyword>
<dbReference type="PANTHER" id="PTHR13946">
    <property type="entry name" value="DNA-DIRECTED RNA POLYMERASE I,II,III"/>
    <property type="match status" value="1"/>
</dbReference>
<dbReference type="Pfam" id="PF13656">
    <property type="entry name" value="RNA_pol_L_2"/>
    <property type="match status" value="1"/>
</dbReference>
<dbReference type="InterPro" id="IPR036603">
    <property type="entry name" value="RBP11-like"/>
</dbReference>
<protein>
    <submittedName>
        <fullName evidence="8">DNA-directed RNA polymerase, putative</fullName>
    </submittedName>
</protein>
<dbReference type="GO" id="GO:0003677">
    <property type="term" value="F:DNA binding"/>
    <property type="evidence" value="ECO:0007669"/>
    <property type="project" value="InterPro"/>
</dbReference>
<dbReference type="PROSITE" id="PS01154">
    <property type="entry name" value="RNA_POL_L_13KD"/>
    <property type="match status" value="1"/>
</dbReference>
<dbReference type="SUPFAM" id="SSF55257">
    <property type="entry name" value="RBP11-like subunits of RNA polymerase"/>
    <property type="match status" value="1"/>
</dbReference>
<dbReference type="GO" id="GO:0005666">
    <property type="term" value="C:RNA polymerase III complex"/>
    <property type="evidence" value="ECO:0007669"/>
    <property type="project" value="TreeGrafter"/>
</dbReference>
<dbReference type="GO" id="GO:0046983">
    <property type="term" value="F:protein dimerization activity"/>
    <property type="evidence" value="ECO:0007669"/>
    <property type="project" value="InterPro"/>
</dbReference>
<dbReference type="InterPro" id="IPR009025">
    <property type="entry name" value="RBP11-like_dimer"/>
</dbReference>